<name>A0A8J3Z1J0_9ACTN</name>
<dbReference type="Proteomes" id="UP000612585">
    <property type="component" value="Unassembled WGS sequence"/>
</dbReference>
<protein>
    <submittedName>
        <fullName evidence="1">Uncharacterized protein</fullName>
    </submittedName>
</protein>
<dbReference type="AlphaFoldDB" id="A0A8J3Z1J0"/>
<keyword evidence="2" id="KW-1185">Reference proteome</keyword>
<comment type="caution">
    <text evidence="1">The sequence shown here is derived from an EMBL/GenBank/DDBJ whole genome shotgun (WGS) entry which is preliminary data.</text>
</comment>
<dbReference type="EMBL" id="BOPG01000022">
    <property type="protein sequence ID" value="GIJ55909.1"/>
    <property type="molecule type" value="Genomic_DNA"/>
</dbReference>
<organism evidence="1 2">
    <name type="scientific">Virgisporangium aurantiacum</name>
    <dbReference type="NCBI Taxonomy" id="175570"/>
    <lineage>
        <taxon>Bacteria</taxon>
        <taxon>Bacillati</taxon>
        <taxon>Actinomycetota</taxon>
        <taxon>Actinomycetes</taxon>
        <taxon>Micromonosporales</taxon>
        <taxon>Micromonosporaceae</taxon>
        <taxon>Virgisporangium</taxon>
    </lineage>
</organism>
<reference evidence="1" key="1">
    <citation type="submission" date="2021-01" db="EMBL/GenBank/DDBJ databases">
        <title>Whole genome shotgun sequence of Virgisporangium aurantiacum NBRC 16421.</title>
        <authorList>
            <person name="Komaki H."/>
            <person name="Tamura T."/>
        </authorList>
    </citation>
    <scope>NUCLEOTIDE SEQUENCE</scope>
    <source>
        <strain evidence="1">NBRC 16421</strain>
    </source>
</reference>
<evidence type="ECO:0000313" key="1">
    <source>
        <dbReference type="EMBL" id="GIJ55909.1"/>
    </source>
</evidence>
<sequence>MRLRRLLPLAALVLAIGLVTVVVAVRSPDRRVLPSAADQPPTLQGRVTAFLATQYAEQPYRDPTEAERAAAVGSRFAELGFSSVEGVDEVTGRRYALHTSPPDERAWGAVLVDLSAPVRLAVEVPHPRTDIGTEWIGLDLFRAVPGSVLLIAGANRRAAGELADVAHNENSLYQALSLDLARRGVPQLQLHGFADLNLPDHDIAVSTGADKPNPLAVRIADGLAEAGFDECRAWAQKCGRLEGTTNVQAKAAALANAPFAHVELSNRVRTDEPRRAALVEALATAV</sequence>
<evidence type="ECO:0000313" key="2">
    <source>
        <dbReference type="Proteomes" id="UP000612585"/>
    </source>
</evidence>
<gene>
    <name evidence="1" type="ORF">Vau01_034250</name>
</gene>
<dbReference type="RefSeq" id="WP_239151642.1">
    <property type="nucleotide sequence ID" value="NZ_BOPG01000022.1"/>
</dbReference>
<proteinExistence type="predicted"/>
<accession>A0A8J3Z1J0</accession>